<proteinExistence type="inferred from homology"/>
<dbReference type="eggNOG" id="KOG4389">
    <property type="taxonomic scope" value="Eukaryota"/>
</dbReference>
<dbReference type="InterPro" id="IPR019826">
    <property type="entry name" value="Carboxylesterase_B_AS"/>
</dbReference>
<dbReference type="EnsemblMetazoa" id="tetur11g03760.1">
    <property type="protein sequence ID" value="tetur11g03760.1"/>
    <property type="gene ID" value="tetur11g03760"/>
</dbReference>
<evidence type="ECO:0000256" key="5">
    <source>
        <dbReference type="RuleBase" id="RU361235"/>
    </source>
</evidence>
<dbReference type="PANTHER" id="PTHR43918:SF4">
    <property type="entry name" value="CARBOXYLIC ESTER HYDROLASE"/>
    <property type="match status" value="1"/>
</dbReference>
<reference evidence="8" key="1">
    <citation type="submission" date="2011-08" db="EMBL/GenBank/DDBJ databases">
        <authorList>
            <person name="Rombauts S."/>
        </authorList>
    </citation>
    <scope>NUCLEOTIDE SEQUENCE</scope>
    <source>
        <strain evidence="8">London</strain>
    </source>
</reference>
<dbReference type="Proteomes" id="UP000015104">
    <property type="component" value="Unassembled WGS sequence"/>
</dbReference>
<evidence type="ECO:0000256" key="2">
    <source>
        <dbReference type="ARBA" id="ARBA00022487"/>
    </source>
</evidence>
<keyword evidence="3 5" id="KW-0378">Hydrolase</keyword>
<dbReference type="InterPro" id="IPR050654">
    <property type="entry name" value="AChE-related_enzymes"/>
</dbReference>
<evidence type="ECO:0000256" key="4">
    <source>
        <dbReference type="ARBA" id="ARBA00023180"/>
    </source>
</evidence>
<protein>
    <recommendedName>
        <fullName evidence="5">Carboxylic ester hydrolase</fullName>
        <ecNumber evidence="5">3.1.1.-</ecNumber>
    </recommendedName>
</protein>
<dbReference type="OMA" id="INVYQWF"/>
<dbReference type="GO" id="GO:0003990">
    <property type="term" value="F:acetylcholinesterase activity"/>
    <property type="evidence" value="ECO:0007669"/>
    <property type="project" value="TreeGrafter"/>
</dbReference>
<dbReference type="Gene3D" id="3.40.50.1820">
    <property type="entry name" value="alpha/beta hydrolase"/>
    <property type="match status" value="1"/>
</dbReference>
<keyword evidence="4" id="KW-0325">Glycoprotein</keyword>
<dbReference type="GO" id="GO:0019695">
    <property type="term" value="P:choline metabolic process"/>
    <property type="evidence" value="ECO:0007669"/>
    <property type="project" value="TreeGrafter"/>
</dbReference>
<dbReference type="PANTHER" id="PTHR43918">
    <property type="entry name" value="ACETYLCHOLINESTERASE"/>
    <property type="match status" value="1"/>
</dbReference>
<dbReference type="InterPro" id="IPR002018">
    <property type="entry name" value="CarbesteraseB"/>
</dbReference>
<name>A0A158P517_TETUR</name>
<dbReference type="SUPFAM" id="SSF53474">
    <property type="entry name" value="alpha/beta-Hydrolases"/>
    <property type="match status" value="1"/>
</dbReference>
<keyword evidence="2" id="KW-0719">Serine esterase</keyword>
<keyword evidence="5" id="KW-0732">Signal</keyword>
<dbReference type="GO" id="GO:0005886">
    <property type="term" value="C:plasma membrane"/>
    <property type="evidence" value="ECO:0007669"/>
    <property type="project" value="TreeGrafter"/>
</dbReference>
<dbReference type="KEGG" id="tut:107364001"/>
<dbReference type="GO" id="GO:0005615">
    <property type="term" value="C:extracellular space"/>
    <property type="evidence" value="ECO:0007669"/>
    <property type="project" value="TreeGrafter"/>
</dbReference>
<feature type="signal peptide" evidence="5">
    <location>
        <begin position="1"/>
        <end position="19"/>
    </location>
</feature>
<comment type="similarity">
    <text evidence="1 5">Belongs to the type-B carboxylesterase/lipase family.</text>
</comment>
<dbReference type="EC" id="3.1.1.-" evidence="5"/>
<accession>A0A158P517</accession>
<keyword evidence="8" id="KW-1185">Reference proteome</keyword>
<evidence type="ECO:0000313" key="7">
    <source>
        <dbReference type="EnsemblMetazoa" id="tetur11g03760.1"/>
    </source>
</evidence>
<feature type="chain" id="PRO_5007360051" description="Carboxylic ester hydrolase" evidence="5">
    <location>
        <begin position="20"/>
        <end position="561"/>
    </location>
</feature>
<dbReference type="AlphaFoldDB" id="A0A158P517"/>
<dbReference type="OrthoDB" id="6418429at2759"/>
<dbReference type="STRING" id="32264.A0A158P517"/>
<dbReference type="InterPro" id="IPR029058">
    <property type="entry name" value="AB_hydrolase_fold"/>
</dbReference>
<evidence type="ECO:0000313" key="8">
    <source>
        <dbReference type="Proteomes" id="UP000015104"/>
    </source>
</evidence>
<evidence type="ECO:0000256" key="3">
    <source>
        <dbReference type="ARBA" id="ARBA00022801"/>
    </source>
</evidence>
<dbReference type="GO" id="GO:0006581">
    <property type="term" value="P:acetylcholine catabolic process"/>
    <property type="evidence" value="ECO:0007669"/>
    <property type="project" value="TreeGrafter"/>
</dbReference>
<evidence type="ECO:0000259" key="6">
    <source>
        <dbReference type="Pfam" id="PF00135"/>
    </source>
</evidence>
<dbReference type="Pfam" id="PF00135">
    <property type="entry name" value="COesterase"/>
    <property type="match status" value="1"/>
</dbReference>
<dbReference type="PROSITE" id="PS00122">
    <property type="entry name" value="CARBOXYLESTERASE_B_1"/>
    <property type="match status" value="1"/>
</dbReference>
<evidence type="ECO:0000256" key="1">
    <source>
        <dbReference type="ARBA" id="ARBA00005964"/>
    </source>
</evidence>
<feature type="domain" description="Carboxylesterase type B" evidence="6">
    <location>
        <begin position="27"/>
        <end position="518"/>
    </location>
</feature>
<gene>
    <name evidence="7" type="primary">107364001</name>
</gene>
<sequence>MKLLIPIVFLFCFTLQISCQTRSWHYEPILKISPGLIKGTSVDFRGVKVYQFLGIPYAEPPLDELRFKKPVPKKPWNGVLSVNKWSTACMQPVIPGVNGDDLTISEDCLILNVFTTQDAFQDQRNGNQNELRPVMVWIHGGSFVFGSASKQDSYDGTPLVAIKDVIVVALNYRLGPLGFLHLPEAGVPGNMGLWDQQLALKWVKDNIEYFGGDPDKVTIFGESAGAVSVSAHLISPQSRGLFKNVILQSGSIYGINLFTIPNVGRQFLDKINCESNDYKSCLANYEFGQYPEADRLVFWPIVGDRFLPNNPEELVANGVDPNINVLLGTLSNEGIFFLLVKDNITFNPSNPVDLTIPHARYIFGELFGKKLIDVYSELYLDSIPADDSDAIRLAVAQALGDVVISGPTYAFGRDLVANGVSNVYAYIQTQKPKSYGSVNQTWSSNIPTHTDDLPMVFGRPFIEPEQYNIEDGFLSFLMMDIWTKFAKGEKLPKISYQEWLAWGQNNNNPYNSIVLDSKKLGWIETEHVEFCIENWPFPVEKPIDLYPQNLTMKSNLFITIP</sequence>
<organism evidence="7 8">
    <name type="scientific">Tetranychus urticae</name>
    <name type="common">Two-spotted spider mite</name>
    <dbReference type="NCBI Taxonomy" id="32264"/>
    <lineage>
        <taxon>Eukaryota</taxon>
        <taxon>Metazoa</taxon>
        <taxon>Ecdysozoa</taxon>
        <taxon>Arthropoda</taxon>
        <taxon>Chelicerata</taxon>
        <taxon>Arachnida</taxon>
        <taxon>Acari</taxon>
        <taxon>Acariformes</taxon>
        <taxon>Trombidiformes</taxon>
        <taxon>Prostigmata</taxon>
        <taxon>Eleutherengona</taxon>
        <taxon>Raphignathae</taxon>
        <taxon>Tetranychoidea</taxon>
        <taxon>Tetranychidae</taxon>
        <taxon>Tetranychus</taxon>
    </lineage>
</organism>
<dbReference type="EMBL" id="CAEY01000074">
    <property type="status" value="NOT_ANNOTATED_CDS"/>
    <property type="molecule type" value="Genomic_DNA"/>
</dbReference>
<reference evidence="7" key="2">
    <citation type="submission" date="2016-04" db="UniProtKB">
        <authorList>
            <consortium name="EnsemblMetazoa"/>
        </authorList>
    </citation>
    <scope>IDENTIFICATION</scope>
</reference>
<dbReference type="ESTHER" id="tetur-t1ki10">
    <property type="family name" value="Cholinesterase-like"/>
</dbReference>